<organism evidence="2 3">
    <name type="scientific">Shewanella salipaludis</name>
    <dbReference type="NCBI Taxonomy" id="2723052"/>
    <lineage>
        <taxon>Bacteria</taxon>
        <taxon>Pseudomonadati</taxon>
        <taxon>Pseudomonadota</taxon>
        <taxon>Gammaproteobacteria</taxon>
        <taxon>Alteromonadales</taxon>
        <taxon>Shewanellaceae</taxon>
        <taxon>Shewanella</taxon>
    </lineage>
</organism>
<keyword evidence="3" id="KW-1185">Reference proteome</keyword>
<accession>A0A972FQ49</accession>
<dbReference type="SUPFAM" id="SSF63817">
    <property type="entry name" value="Sortase"/>
    <property type="match status" value="1"/>
</dbReference>
<dbReference type="CDD" id="cd05828">
    <property type="entry name" value="Sortase_D_1"/>
    <property type="match status" value="1"/>
</dbReference>
<comment type="caution">
    <text evidence="2">The sequence shown here is derived from an EMBL/GenBank/DDBJ whole genome shotgun (WGS) entry which is preliminary data.</text>
</comment>
<dbReference type="Gene3D" id="2.40.260.10">
    <property type="entry name" value="Sortase"/>
    <property type="match status" value="1"/>
</dbReference>
<protein>
    <submittedName>
        <fullName evidence="2">Class GN sortase</fullName>
        <ecNumber evidence="2">3.4.22.-</ecNumber>
    </submittedName>
</protein>
<dbReference type="InterPro" id="IPR022445">
    <property type="entry name" value="Sortase_proteobact_type"/>
</dbReference>
<evidence type="ECO:0000256" key="1">
    <source>
        <dbReference type="ARBA" id="ARBA00022801"/>
    </source>
</evidence>
<dbReference type="Pfam" id="PF04203">
    <property type="entry name" value="Sortase"/>
    <property type="match status" value="1"/>
</dbReference>
<dbReference type="EMBL" id="JAAXYH010000001">
    <property type="protein sequence ID" value="NMH63701.1"/>
    <property type="molecule type" value="Genomic_DNA"/>
</dbReference>
<keyword evidence="1 2" id="KW-0378">Hydrolase</keyword>
<sequence length="207" mass="22976">MALSRAMRRYGWLPVLLFGVILFGRGVYMQAKAHFAQFLIQAAWQQTLRDQRPHKPWHWADTYPVAKLSVPLMSAGTDAVIRVKDMYVLAGASGRNLAFGPALVLSGARVGEAGNTIIAGHRDTHFGILQEVRQGQPLWLQTADGRELAYSVVSTRVVHESDGRFMARDGEDRLTLITCYPFDALTGGAELRFIVEAVPRISSLREP</sequence>
<dbReference type="InterPro" id="IPR041999">
    <property type="entry name" value="Sortase_D_1"/>
</dbReference>
<dbReference type="InterPro" id="IPR005754">
    <property type="entry name" value="Sortase"/>
</dbReference>
<reference evidence="2" key="1">
    <citation type="submission" date="2020-04" db="EMBL/GenBank/DDBJ databases">
        <title>Description of Shewanella salipaludis sp. nov., isolated from a salt marsh.</title>
        <authorList>
            <person name="Park S."/>
            <person name="Yoon J.-H."/>
        </authorList>
    </citation>
    <scope>NUCLEOTIDE SEQUENCE</scope>
    <source>
        <strain evidence="2">SHSM-M6</strain>
    </source>
</reference>
<dbReference type="AlphaFoldDB" id="A0A972FQ49"/>
<dbReference type="InterPro" id="IPR023365">
    <property type="entry name" value="Sortase_dom-sf"/>
</dbReference>
<name>A0A972FQ49_9GAMM</name>
<gene>
    <name evidence="2" type="ORF">HC757_00685</name>
</gene>
<proteinExistence type="predicted"/>
<evidence type="ECO:0000313" key="2">
    <source>
        <dbReference type="EMBL" id="NMH63701.1"/>
    </source>
</evidence>
<dbReference type="Proteomes" id="UP000737113">
    <property type="component" value="Unassembled WGS sequence"/>
</dbReference>
<dbReference type="NCBIfam" id="TIGR03784">
    <property type="entry name" value="marine_sortase"/>
    <property type="match status" value="1"/>
</dbReference>
<dbReference type="GO" id="GO:0016787">
    <property type="term" value="F:hydrolase activity"/>
    <property type="evidence" value="ECO:0007669"/>
    <property type="project" value="UniProtKB-KW"/>
</dbReference>
<dbReference type="RefSeq" id="WP_169562338.1">
    <property type="nucleotide sequence ID" value="NZ_JAAXYH010000001.1"/>
</dbReference>
<dbReference type="EC" id="3.4.22.-" evidence="2"/>
<evidence type="ECO:0000313" key="3">
    <source>
        <dbReference type="Proteomes" id="UP000737113"/>
    </source>
</evidence>
<dbReference type="NCBIfam" id="TIGR01076">
    <property type="entry name" value="sortase_fam"/>
    <property type="match status" value="1"/>
</dbReference>